<sequence length="352" mass="38580">MSGANSWLQRQRKAELVELAQHSGLTNYESFKKTELELALDEYLAQNSAQFTADPKFAPYFSSRNRAAGSPIKRDLDEKPRVSKRRLTKAIEEAPTFSPAPANTHAPAIESSEEDEPSATGISTAIAHTPARALTLASRIPMPATPADVADAVDRSTLAVRNRVSSIYKESGVTEATHATREYLSSVNAVLALVSLFELYFLRPEVLPDRYAFTVPAVQLLGTKDYPVMVPDLFLLFTTSFWSPAFLWACTSAIVPTLFGYFFNLSVAHQSGRRTSRQAKPSPDYTVDPMTFSIVKALLSFVVYGQNVTFGGWFDQESIARVNGAVYGGWKGVLVGTAVTGLFSVYDAVLKK</sequence>
<dbReference type="PANTHER" id="PTHR41807:SF1">
    <property type="entry name" value="GLUTATHIONE TRANSFERASE 3"/>
    <property type="match status" value="1"/>
</dbReference>
<name>A0ABR1Q400_9PEZI</name>
<keyword evidence="2" id="KW-0472">Membrane</keyword>
<reference evidence="3 4" key="1">
    <citation type="submission" date="2023-01" db="EMBL/GenBank/DDBJ databases">
        <title>Analysis of 21 Apiospora genomes using comparative genomics revels a genus with tremendous synthesis potential of carbohydrate active enzymes and secondary metabolites.</title>
        <authorList>
            <person name="Sorensen T."/>
        </authorList>
    </citation>
    <scope>NUCLEOTIDE SEQUENCE [LARGE SCALE GENOMIC DNA]</scope>
    <source>
        <strain evidence="3 4">CBS 24483</strain>
    </source>
</reference>
<feature type="transmembrane region" description="Helical" evidence="2">
    <location>
        <begin position="285"/>
        <end position="305"/>
    </location>
</feature>
<accession>A0ABR1Q400</accession>
<dbReference type="InterPro" id="IPR038872">
    <property type="entry name" value="Put_GTT3"/>
</dbReference>
<proteinExistence type="predicted"/>
<dbReference type="EMBL" id="JAQQWE010000007">
    <property type="protein sequence ID" value="KAK7946725.1"/>
    <property type="molecule type" value="Genomic_DNA"/>
</dbReference>
<gene>
    <name evidence="3" type="ORF">PG986_011046</name>
</gene>
<feature type="transmembrane region" description="Helical" evidence="2">
    <location>
        <begin position="325"/>
        <end position="346"/>
    </location>
</feature>
<dbReference type="PANTHER" id="PTHR41807">
    <property type="entry name" value="GLUTATHIONE TRANSFERASE 3"/>
    <property type="match status" value="1"/>
</dbReference>
<feature type="compositionally biased region" description="Basic and acidic residues" evidence="1">
    <location>
        <begin position="72"/>
        <end position="81"/>
    </location>
</feature>
<feature type="region of interest" description="Disordered" evidence="1">
    <location>
        <begin position="62"/>
        <end position="120"/>
    </location>
</feature>
<evidence type="ECO:0000256" key="1">
    <source>
        <dbReference type="SAM" id="MobiDB-lite"/>
    </source>
</evidence>
<dbReference type="GeneID" id="92080330"/>
<evidence type="ECO:0000256" key="2">
    <source>
        <dbReference type="SAM" id="Phobius"/>
    </source>
</evidence>
<dbReference type="RefSeq" id="XP_066696759.1">
    <property type="nucleotide sequence ID" value="XM_066847268.1"/>
</dbReference>
<organism evidence="3 4">
    <name type="scientific">Apiospora aurea</name>
    <dbReference type="NCBI Taxonomy" id="335848"/>
    <lineage>
        <taxon>Eukaryota</taxon>
        <taxon>Fungi</taxon>
        <taxon>Dikarya</taxon>
        <taxon>Ascomycota</taxon>
        <taxon>Pezizomycotina</taxon>
        <taxon>Sordariomycetes</taxon>
        <taxon>Xylariomycetidae</taxon>
        <taxon>Amphisphaeriales</taxon>
        <taxon>Apiosporaceae</taxon>
        <taxon>Apiospora</taxon>
    </lineage>
</organism>
<feature type="transmembrane region" description="Helical" evidence="2">
    <location>
        <begin position="183"/>
        <end position="202"/>
    </location>
</feature>
<protein>
    <submittedName>
        <fullName evidence="3">Uncharacterized protein</fullName>
    </submittedName>
</protein>
<dbReference type="Proteomes" id="UP001391051">
    <property type="component" value="Unassembled WGS sequence"/>
</dbReference>
<keyword evidence="2" id="KW-1133">Transmembrane helix</keyword>
<evidence type="ECO:0000313" key="4">
    <source>
        <dbReference type="Proteomes" id="UP001391051"/>
    </source>
</evidence>
<comment type="caution">
    <text evidence="3">The sequence shown here is derived from an EMBL/GenBank/DDBJ whole genome shotgun (WGS) entry which is preliminary data.</text>
</comment>
<feature type="transmembrane region" description="Helical" evidence="2">
    <location>
        <begin position="245"/>
        <end position="264"/>
    </location>
</feature>
<evidence type="ECO:0000313" key="3">
    <source>
        <dbReference type="EMBL" id="KAK7946725.1"/>
    </source>
</evidence>
<keyword evidence="2" id="KW-0812">Transmembrane</keyword>
<keyword evidence="4" id="KW-1185">Reference proteome</keyword>